<evidence type="ECO:0000256" key="3">
    <source>
        <dbReference type="ARBA" id="ARBA00007592"/>
    </source>
</evidence>
<keyword evidence="5" id="KW-0963">Cytoplasm</keyword>
<dbReference type="SMART" id="SM01130">
    <property type="entry name" value="DHDPS"/>
    <property type="match status" value="1"/>
</dbReference>
<dbReference type="InterPro" id="IPR005263">
    <property type="entry name" value="DapA"/>
</dbReference>
<dbReference type="PANTHER" id="PTHR12128">
    <property type="entry name" value="DIHYDRODIPICOLINATE SYNTHASE"/>
    <property type="match status" value="1"/>
</dbReference>
<dbReference type="Gene3D" id="3.20.20.70">
    <property type="entry name" value="Aldolase class I"/>
    <property type="match status" value="1"/>
</dbReference>
<keyword evidence="17" id="KW-1185">Reference proteome</keyword>
<evidence type="ECO:0000256" key="2">
    <source>
        <dbReference type="ARBA" id="ARBA00005120"/>
    </source>
</evidence>
<dbReference type="HOGENOM" id="CLU_049343_5_1_9"/>
<comment type="catalytic activity">
    <reaction evidence="11">
        <text>L-aspartate 4-semialdehyde + pyruvate = (2S,4S)-4-hydroxy-2,3,4,5-tetrahydrodipicolinate + H2O + H(+)</text>
        <dbReference type="Rhea" id="RHEA:34171"/>
        <dbReference type="ChEBI" id="CHEBI:15361"/>
        <dbReference type="ChEBI" id="CHEBI:15377"/>
        <dbReference type="ChEBI" id="CHEBI:15378"/>
        <dbReference type="ChEBI" id="CHEBI:67139"/>
        <dbReference type="ChEBI" id="CHEBI:537519"/>
        <dbReference type="EC" id="4.3.3.7"/>
    </reaction>
</comment>
<dbReference type="AlphaFoldDB" id="E6LEW0"/>
<dbReference type="GO" id="GO:0019877">
    <property type="term" value="P:diaminopimelate biosynthetic process"/>
    <property type="evidence" value="ECO:0007669"/>
    <property type="project" value="UniProtKB-KW"/>
</dbReference>
<dbReference type="InterPro" id="IPR020625">
    <property type="entry name" value="Schiff_base-form_aldolases_AS"/>
</dbReference>
<dbReference type="EMBL" id="AEPV01000033">
    <property type="protein sequence ID" value="EFU74311.1"/>
    <property type="molecule type" value="Genomic_DNA"/>
</dbReference>
<evidence type="ECO:0000313" key="16">
    <source>
        <dbReference type="EMBL" id="EFU74311.1"/>
    </source>
</evidence>
<evidence type="ECO:0000313" key="17">
    <source>
        <dbReference type="Proteomes" id="UP000010296"/>
    </source>
</evidence>
<evidence type="ECO:0000256" key="1">
    <source>
        <dbReference type="ARBA" id="ARBA00003294"/>
    </source>
</evidence>
<evidence type="ECO:0000256" key="14">
    <source>
        <dbReference type="PIRSR" id="PIRSR001365-1"/>
    </source>
</evidence>
<reference evidence="16 17" key="1">
    <citation type="submission" date="2010-12" db="EMBL/GenBank/DDBJ databases">
        <authorList>
            <person name="Muzny D."/>
            <person name="Qin X."/>
            <person name="Deng J."/>
            <person name="Jiang H."/>
            <person name="Liu Y."/>
            <person name="Qu J."/>
            <person name="Song X.-Z."/>
            <person name="Zhang L."/>
            <person name="Thornton R."/>
            <person name="Coyle M."/>
            <person name="Francisco L."/>
            <person name="Jackson L."/>
            <person name="Javaid M."/>
            <person name="Korchina V."/>
            <person name="Kovar C."/>
            <person name="Mata R."/>
            <person name="Mathew T."/>
            <person name="Ngo R."/>
            <person name="Nguyen L."/>
            <person name="Nguyen N."/>
            <person name="Okwuonu G."/>
            <person name="Ongeri F."/>
            <person name="Pham C."/>
            <person name="Simmons D."/>
            <person name="Wilczek-Boney K."/>
            <person name="Hale W."/>
            <person name="Jakkamsetti A."/>
            <person name="Pham P."/>
            <person name="Ruth R."/>
            <person name="San Lucas F."/>
            <person name="Warren J."/>
            <person name="Zhang J."/>
            <person name="Zhao Z."/>
            <person name="Zhou C."/>
            <person name="Zhu D."/>
            <person name="Lee S."/>
            <person name="Bess C."/>
            <person name="Blankenburg K."/>
            <person name="Forbes L."/>
            <person name="Fu Q."/>
            <person name="Gubbala S."/>
            <person name="Hirani K."/>
            <person name="Jayaseelan J.C."/>
            <person name="Lara F."/>
            <person name="Munidasa M."/>
            <person name="Palculict T."/>
            <person name="Patil S."/>
            <person name="Pu L.-L."/>
            <person name="Saada N."/>
            <person name="Tang L."/>
            <person name="Weissenberger G."/>
            <person name="Zhu Y."/>
            <person name="Hemphill L."/>
            <person name="Shang Y."/>
            <person name="Youmans B."/>
            <person name="Ayvaz T."/>
            <person name="Ross M."/>
            <person name="Santibanez J."/>
            <person name="Aqrawi P."/>
            <person name="Gross S."/>
            <person name="Joshi V."/>
            <person name="Fowler G."/>
            <person name="Nazareth L."/>
            <person name="Reid J."/>
            <person name="Worley K."/>
            <person name="Petrosino J."/>
            <person name="Highlander S."/>
            <person name="Gibbs R."/>
        </authorList>
    </citation>
    <scope>NUCLEOTIDE SEQUENCE [LARGE SCALE GENOMIC DNA]</scope>
    <source>
        <strain evidence="17">DSM 15952 / CCUG 50447 / LMG 22039 / TP 1.5</strain>
    </source>
</reference>
<comment type="pathway">
    <text evidence="2">Amino-acid biosynthesis; L-lysine biosynthesis via DAP pathway; (S)-tetrahydrodipicolinate from L-aspartate: step 3/4.</text>
</comment>
<dbReference type="PANTHER" id="PTHR12128:SF66">
    <property type="entry name" value="4-HYDROXY-2-OXOGLUTARATE ALDOLASE, MITOCHONDRIAL"/>
    <property type="match status" value="1"/>
</dbReference>
<dbReference type="PIRSF" id="PIRSF001365">
    <property type="entry name" value="DHDPS"/>
    <property type="match status" value="1"/>
</dbReference>
<name>E6LEW0_ENTI1</name>
<dbReference type="GO" id="GO:0008840">
    <property type="term" value="F:4-hydroxy-tetrahydrodipicolinate synthase activity"/>
    <property type="evidence" value="ECO:0007669"/>
    <property type="project" value="UniProtKB-UniRule"/>
</dbReference>
<keyword evidence="7" id="KW-0220">Diaminopimelate biosynthesis</keyword>
<dbReference type="EC" id="4.3.3.7" evidence="4 12"/>
<keyword evidence="6" id="KW-0028">Amino-acid biosynthesis</keyword>
<accession>E6LEW0</accession>
<dbReference type="GO" id="GO:0009089">
    <property type="term" value="P:lysine biosynthetic process via diaminopimelate"/>
    <property type="evidence" value="ECO:0007669"/>
    <property type="project" value="UniProtKB-UniRule"/>
</dbReference>
<evidence type="ECO:0000256" key="13">
    <source>
        <dbReference type="PIRNR" id="PIRNR001365"/>
    </source>
</evidence>
<evidence type="ECO:0000256" key="4">
    <source>
        <dbReference type="ARBA" id="ARBA00012086"/>
    </source>
</evidence>
<dbReference type="InterPro" id="IPR013785">
    <property type="entry name" value="Aldolase_TIM"/>
</dbReference>
<dbReference type="Pfam" id="PF00701">
    <property type="entry name" value="DHDPS"/>
    <property type="match status" value="1"/>
</dbReference>
<evidence type="ECO:0000256" key="8">
    <source>
        <dbReference type="ARBA" id="ARBA00023154"/>
    </source>
</evidence>
<comment type="similarity">
    <text evidence="3 13">Belongs to the DapA family.</text>
</comment>
<dbReference type="STRING" id="888064.HMPREF9088_0900"/>
<dbReference type="InterPro" id="IPR002220">
    <property type="entry name" value="DapA-like"/>
</dbReference>
<feature type="active site" description="Proton donor/acceptor" evidence="14">
    <location>
        <position position="141"/>
    </location>
</feature>
<protein>
    <recommendedName>
        <fullName evidence="4 12">4-hydroxy-tetrahydrodipicolinate synthase</fullName>
        <ecNumber evidence="4 12">4.3.3.7</ecNumber>
    </recommendedName>
</protein>
<dbReference type="PROSITE" id="PS00666">
    <property type="entry name" value="DHDPS_2"/>
    <property type="match status" value="1"/>
</dbReference>
<keyword evidence="8" id="KW-0457">Lysine biosynthesis</keyword>
<feature type="active site" description="Schiff-base intermediate with substrate" evidence="14">
    <location>
        <position position="169"/>
    </location>
</feature>
<proteinExistence type="inferred from homology"/>
<evidence type="ECO:0000256" key="7">
    <source>
        <dbReference type="ARBA" id="ARBA00022915"/>
    </source>
</evidence>
<evidence type="ECO:0000256" key="10">
    <source>
        <dbReference type="ARBA" id="ARBA00023270"/>
    </source>
</evidence>
<evidence type="ECO:0000256" key="15">
    <source>
        <dbReference type="PIRSR" id="PIRSR001365-2"/>
    </source>
</evidence>
<comment type="function">
    <text evidence="1">Catalyzes the condensation of (S)-aspartate-beta-semialdehyde [(S)-ASA] and pyruvate to 4-hydroxy-tetrahydrodipicolinate (HTPA).</text>
</comment>
<keyword evidence="10" id="KW-0704">Schiff base</keyword>
<comment type="caution">
    <text evidence="16">The sequence shown here is derived from an EMBL/GenBank/DDBJ whole genome shotgun (WGS) entry which is preliminary data.</text>
</comment>
<dbReference type="CDD" id="cd00408">
    <property type="entry name" value="DHDPS-like"/>
    <property type="match status" value="1"/>
</dbReference>
<keyword evidence="9 13" id="KW-0456">Lyase</keyword>
<dbReference type="UniPathway" id="UPA00034">
    <property type="reaction ID" value="UER00017"/>
</dbReference>
<gene>
    <name evidence="16" type="primary">dapA</name>
    <name evidence="16" type="ORF">HMPREF9088_0900</name>
</gene>
<evidence type="ECO:0000256" key="5">
    <source>
        <dbReference type="ARBA" id="ARBA00022490"/>
    </source>
</evidence>
<evidence type="ECO:0000256" key="9">
    <source>
        <dbReference type="ARBA" id="ARBA00023239"/>
    </source>
</evidence>
<dbReference type="eggNOG" id="COG0329">
    <property type="taxonomic scope" value="Bacteria"/>
</dbReference>
<dbReference type="NCBIfam" id="TIGR00674">
    <property type="entry name" value="dapA"/>
    <property type="match status" value="1"/>
</dbReference>
<dbReference type="Proteomes" id="UP000010296">
    <property type="component" value="Unassembled WGS sequence"/>
</dbReference>
<organism evidence="16 17">
    <name type="scientific">Enterococcus italicus (strain DSM 15952 / CCUG 50447 / LMG 22039 / TP 1.5)</name>
    <dbReference type="NCBI Taxonomy" id="888064"/>
    <lineage>
        <taxon>Bacteria</taxon>
        <taxon>Bacillati</taxon>
        <taxon>Bacillota</taxon>
        <taxon>Bacilli</taxon>
        <taxon>Lactobacillales</taxon>
        <taxon>Enterococcaceae</taxon>
        <taxon>Enterococcus</taxon>
    </lineage>
</organism>
<evidence type="ECO:0000256" key="11">
    <source>
        <dbReference type="ARBA" id="ARBA00047836"/>
    </source>
</evidence>
<dbReference type="SUPFAM" id="SSF51569">
    <property type="entry name" value="Aldolase"/>
    <property type="match status" value="1"/>
</dbReference>
<evidence type="ECO:0000256" key="6">
    <source>
        <dbReference type="ARBA" id="ARBA00022605"/>
    </source>
</evidence>
<sequence length="307" mass="32989">MPKEEKDVRLKGIITAMATPLDEKGAISEAGVAALAEHLITNGVAGLFVLGTNGEFYSLTKEQKLNLAEYTVKAAAGRVPVYAGVGGISTNEVVELAKEMATRGVDALSVITPYLIHITQEELIQHYETIADASPLPIILYNIPANTQLNIEPTTVARLAKHPNIIGMKDSSGHLDQMETYLALVKKETFDVLVGSDSRILKALQLGATGAVAATSNVLTKTDVGIYEAFLADDIEKAELLQESINAFRGVLKLGSVPAVLKEALNMIQLPVGKPCLPVQPVINTEDRAKIREVLVSYQESEGFEVK</sequence>
<feature type="binding site" evidence="15">
    <location>
        <position position="212"/>
    </location>
    <ligand>
        <name>pyruvate</name>
        <dbReference type="ChEBI" id="CHEBI:15361"/>
    </ligand>
</feature>
<dbReference type="PRINTS" id="PR00146">
    <property type="entry name" value="DHPICSNTHASE"/>
</dbReference>
<evidence type="ECO:0000256" key="12">
    <source>
        <dbReference type="NCBIfam" id="TIGR00674"/>
    </source>
</evidence>